<dbReference type="RefSeq" id="WP_106647652.1">
    <property type="nucleotide sequence ID" value="NZ_BMGO01000001.1"/>
</dbReference>
<protein>
    <recommendedName>
        <fullName evidence="2">histidine kinase</fullName>
        <ecNumber evidence="2">2.7.13.3</ecNumber>
    </recommendedName>
</protein>
<dbReference type="InterPro" id="IPR050351">
    <property type="entry name" value="BphY/WalK/GraS-like"/>
</dbReference>
<dbReference type="GO" id="GO:0007234">
    <property type="term" value="P:osmosensory signaling via phosphorelay pathway"/>
    <property type="evidence" value="ECO:0007669"/>
    <property type="project" value="TreeGrafter"/>
</dbReference>
<keyword evidence="9" id="KW-1185">Reference proteome</keyword>
<evidence type="ECO:0000256" key="7">
    <source>
        <dbReference type="ARBA" id="ARBA00023012"/>
    </source>
</evidence>
<comment type="catalytic activity">
    <reaction evidence="1">
        <text>ATP + protein L-histidine = ADP + protein N-phospho-L-histidine.</text>
        <dbReference type="EC" id="2.7.13.3"/>
    </reaction>
</comment>
<keyword evidence="3" id="KW-0808">Transferase</keyword>
<dbReference type="PRINTS" id="PR00344">
    <property type="entry name" value="BCTRLSENSOR"/>
</dbReference>
<keyword evidence="6" id="KW-0067">ATP-binding</keyword>
<dbReference type="InterPro" id="IPR005467">
    <property type="entry name" value="His_kinase_dom"/>
</dbReference>
<dbReference type="NCBIfam" id="TIGR02916">
    <property type="entry name" value="PEP_his_kin"/>
    <property type="match status" value="1"/>
</dbReference>
<dbReference type="Gene3D" id="3.30.565.10">
    <property type="entry name" value="Histidine kinase-like ATPase, C-terminal domain"/>
    <property type="match status" value="1"/>
</dbReference>
<dbReference type="InterPro" id="IPR003594">
    <property type="entry name" value="HATPase_dom"/>
</dbReference>
<evidence type="ECO:0000256" key="3">
    <source>
        <dbReference type="ARBA" id="ARBA00022679"/>
    </source>
</evidence>
<evidence type="ECO:0000256" key="2">
    <source>
        <dbReference type="ARBA" id="ARBA00012438"/>
    </source>
</evidence>
<dbReference type="Pfam" id="PF02518">
    <property type="entry name" value="HATPase_c"/>
    <property type="match status" value="1"/>
</dbReference>
<keyword evidence="4" id="KW-0547">Nucleotide-binding</keyword>
<dbReference type="InterPro" id="IPR036890">
    <property type="entry name" value="HATPase_C_sf"/>
</dbReference>
<keyword evidence="7" id="KW-0902">Two-component regulatory system</keyword>
<evidence type="ECO:0000313" key="8">
    <source>
        <dbReference type="EMBL" id="AUD79861.1"/>
    </source>
</evidence>
<dbReference type="GO" id="GO:0005524">
    <property type="term" value="F:ATP binding"/>
    <property type="evidence" value="ECO:0007669"/>
    <property type="project" value="UniProtKB-KW"/>
</dbReference>
<dbReference type="PROSITE" id="PS50109">
    <property type="entry name" value="HIS_KIN"/>
    <property type="match status" value="1"/>
</dbReference>
<dbReference type="InterPro" id="IPR014265">
    <property type="entry name" value="XrtA/PrsK"/>
</dbReference>
<dbReference type="Proteomes" id="UP000232693">
    <property type="component" value="Chromosome"/>
</dbReference>
<dbReference type="InterPro" id="IPR004358">
    <property type="entry name" value="Sig_transdc_His_kin-like_C"/>
</dbReference>
<dbReference type="EC" id="2.7.13.3" evidence="2"/>
<evidence type="ECO:0000256" key="5">
    <source>
        <dbReference type="ARBA" id="ARBA00022777"/>
    </source>
</evidence>
<dbReference type="GO" id="GO:0004673">
    <property type="term" value="F:protein histidine kinase activity"/>
    <property type="evidence" value="ECO:0007669"/>
    <property type="project" value="UniProtKB-EC"/>
</dbReference>
<accession>A0A2K9AXJ6</accession>
<reference evidence="8 9" key="1">
    <citation type="submission" date="2017-12" db="EMBL/GenBank/DDBJ databases">
        <title>Kangiella profundi FT102 completed genome.</title>
        <authorList>
            <person name="Xu J."/>
            <person name="Wang J."/>
            <person name="Lu Y."/>
        </authorList>
    </citation>
    <scope>NUCLEOTIDE SEQUENCE [LARGE SCALE GENOMIC DNA]</scope>
    <source>
        <strain evidence="8 9">FT102</strain>
    </source>
</reference>
<proteinExistence type="predicted"/>
<dbReference type="GO" id="GO:0030295">
    <property type="term" value="F:protein kinase activator activity"/>
    <property type="evidence" value="ECO:0007669"/>
    <property type="project" value="TreeGrafter"/>
</dbReference>
<evidence type="ECO:0000313" key="9">
    <source>
        <dbReference type="Proteomes" id="UP000232693"/>
    </source>
</evidence>
<evidence type="ECO:0000256" key="4">
    <source>
        <dbReference type="ARBA" id="ARBA00022741"/>
    </source>
</evidence>
<name>A0A2K9AXJ6_9GAMM</name>
<dbReference type="PANTHER" id="PTHR42878">
    <property type="entry name" value="TWO-COMPONENT HISTIDINE KINASE"/>
    <property type="match status" value="1"/>
</dbReference>
<evidence type="ECO:0000256" key="1">
    <source>
        <dbReference type="ARBA" id="ARBA00000085"/>
    </source>
</evidence>
<sequence length="665" mass="75864">MAGFIACIVLAGFLFMTVLLRWRGSTLGWPIMLLALTFIGWSGLNLLDTDSELNHWMIEWARLFGIFAALTFFLFYFATHHKLLSFIIIAAFIGWASFILLYSGDMKRVINPAIGGFILLMMMQMMERAGNQFAETLRAEISTLGGALGIVLIWDLLSMLVLMLNLNVDAEALDVSRAIIASIAMAFSLVHIQQIDQSRLDLENIQQTYRPQSSLNIFAVLSWLAVVGYMLIGVAWQKPIVGSVVLAASILIFIWLAYKKKLLSQLKIMFTKLFASYKYDYRESWLGFNRALDEANVQGDFYQLSIKALANIISSPAGKLWSRRGDLFIYTDNWQSPLNSPLNNELAYQLPMELIDFIERTNWVVDIKEYQSNQNVYQGLKLDYHSPLFQQHQIYIPLRRGEELVAVVGLRSSYSKPSLNWEDHDLLKAAGQQMASYLALFEATTQIYEREQFDAFNRLSAFVVHDLKNVTAQLELITHNAHRYRDNPEFVDDTFETVASATQRLNKMLEQLQRKQLPKKEILQAYIPDVFAKFKETASRLNVIGDIPEIEVYANQDQLLNIIQHLHQNAIDASNENDRIHHRFDQIGQELHWHIVDKGKGMDPDFVRKQLFKPFATTKGNAGMGIGVYQCRYLLQSFGGDLIIQSELGKGTRCIVILQTLTPGD</sequence>
<organism evidence="8 9">
    <name type="scientific">Kangiella profundi</name>
    <dbReference type="NCBI Taxonomy" id="1561924"/>
    <lineage>
        <taxon>Bacteria</taxon>
        <taxon>Pseudomonadati</taxon>
        <taxon>Pseudomonadota</taxon>
        <taxon>Gammaproteobacteria</taxon>
        <taxon>Kangiellales</taxon>
        <taxon>Kangiellaceae</taxon>
        <taxon>Kangiella</taxon>
    </lineage>
</organism>
<evidence type="ECO:0000256" key="6">
    <source>
        <dbReference type="ARBA" id="ARBA00022840"/>
    </source>
</evidence>
<dbReference type="EMBL" id="CP025120">
    <property type="protein sequence ID" value="AUD79861.1"/>
    <property type="molecule type" value="Genomic_DNA"/>
</dbReference>
<keyword evidence="5 8" id="KW-0418">Kinase</keyword>
<dbReference type="SMART" id="SM00387">
    <property type="entry name" value="HATPase_c"/>
    <property type="match status" value="1"/>
</dbReference>
<dbReference type="KEGG" id="kpd:CW740_11615"/>
<dbReference type="SUPFAM" id="SSF55874">
    <property type="entry name" value="ATPase domain of HSP90 chaperone/DNA topoisomerase II/histidine kinase"/>
    <property type="match status" value="1"/>
</dbReference>
<dbReference type="GO" id="GO:0000156">
    <property type="term" value="F:phosphorelay response regulator activity"/>
    <property type="evidence" value="ECO:0007669"/>
    <property type="project" value="TreeGrafter"/>
</dbReference>
<dbReference type="AlphaFoldDB" id="A0A2K9AXJ6"/>
<dbReference type="OrthoDB" id="9785691at2"/>
<dbReference type="PANTHER" id="PTHR42878:SF7">
    <property type="entry name" value="SENSOR HISTIDINE KINASE GLRK"/>
    <property type="match status" value="1"/>
</dbReference>
<gene>
    <name evidence="8" type="primary">prsK</name>
    <name evidence="8" type="ORF">CW740_11615</name>
</gene>